<dbReference type="RefSeq" id="WP_158767408.1">
    <property type="nucleotide sequence ID" value="NZ_CP047045.1"/>
</dbReference>
<gene>
    <name evidence="2" type="ORF">DSM104635_03489</name>
</gene>
<dbReference type="Proteomes" id="UP000431269">
    <property type="component" value="Chromosome"/>
</dbReference>
<keyword evidence="3" id="KW-1185">Reference proteome</keyword>
<evidence type="ECO:0000313" key="3">
    <source>
        <dbReference type="Proteomes" id="UP000431269"/>
    </source>
</evidence>
<organism evidence="2 3">
    <name type="scientific">Terricaulis silvestris</name>
    <dbReference type="NCBI Taxonomy" id="2686094"/>
    <lineage>
        <taxon>Bacteria</taxon>
        <taxon>Pseudomonadati</taxon>
        <taxon>Pseudomonadota</taxon>
        <taxon>Alphaproteobacteria</taxon>
        <taxon>Caulobacterales</taxon>
        <taxon>Caulobacteraceae</taxon>
        <taxon>Terricaulis</taxon>
    </lineage>
</organism>
<reference evidence="3" key="1">
    <citation type="submission" date="2019-12" db="EMBL/GenBank/DDBJ databases">
        <title>Complete genome of Terracaulis silvestris 0127_4.</title>
        <authorList>
            <person name="Vieira S."/>
            <person name="Riedel T."/>
            <person name="Sproer C."/>
            <person name="Pascual J."/>
            <person name="Boedeker C."/>
            <person name="Overmann J."/>
        </authorList>
    </citation>
    <scope>NUCLEOTIDE SEQUENCE [LARGE SCALE GENOMIC DNA]</scope>
    <source>
        <strain evidence="3">0127_4</strain>
    </source>
</reference>
<dbReference type="KEGG" id="tsv:DSM104635_03489"/>
<accession>A0A6I6MPJ5</accession>
<evidence type="ECO:0000256" key="1">
    <source>
        <dbReference type="SAM" id="MobiDB-lite"/>
    </source>
</evidence>
<name>A0A6I6MPJ5_9CAUL</name>
<sequence length="82" mass="8840">MAKQTAKQRKTPPKSPSSKLDQIVTALRARKGATIGQLVTLTGWQAHSVRGAMSGALKKQRGFTITSTKSGSERVYKIEGAR</sequence>
<dbReference type="InterPro" id="IPR021880">
    <property type="entry name" value="DUF3489"/>
</dbReference>
<evidence type="ECO:0000313" key="2">
    <source>
        <dbReference type="EMBL" id="QGZ96629.1"/>
    </source>
</evidence>
<feature type="compositionally biased region" description="Basic residues" evidence="1">
    <location>
        <begin position="1"/>
        <end position="12"/>
    </location>
</feature>
<dbReference type="Pfam" id="PF11994">
    <property type="entry name" value="DUF3489"/>
    <property type="match status" value="1"/>
</dbReference>
<evidence type="ECO:0008006" key="4">
    <source>
        <dbReference type="Google" id="ProtNLM"/>
    </source>
</evidence>
<feature type="region of interest" description="Disordered" evidence="1">
    <location>
        <begin position="1"/>
        <end position="21"/>
    </location>
</feature>
<dbReference type="EMBL" id="CP047045">
    <property type="protein sequence ID" value="QGZ96629.1"/>
    <property type="molecule type" value="Genomic_DNA"/>
</dbReference>
<protein>
    <recommendedName>
        <fullName evidence="4">DUF3489 domain-containing protein</fullName>
    </recommendedName>
</protein>
<dbReference type="AlphaFoldDB" id="A0A6I6MPJ5"/>
<proteinExistence type="predicted"/>